<sequence>MTIAMNTHYDTNEPPHPRPYGLPVSVQILSTILFGAFAITAIAITFDHSWVAGFILAIVLGWRGGFAPGGAALPSPQVVDAKLRSLVPTTGTQSSGNASFDAYRQDMLARLETEQAKFEGFLGRLRDAKDQSEFDKFMDDRATKLRAEAQD</sequence>
<keyword evidence="1" id="KW-0812">Transmembrane</keyword>
<reference evidence="2 3" key="1">
    <citation type="submission" date="2016-10" db="EMBL/GenBank/DDBJ databases">
        <authorList>
            <person name="de Groot N.N."/>
        </authorList>
    </citation>
    <scope>NUCLEOTIDE SEQUENCE [LARGE SCALE GENOMIC DNA]</scope>
    <source>
        <strain evidence="2 3">DSM 17925</strain>
    </source>
</reference>
<accession>A0A1I0NU63</accession>
<dbReference type="InterPro" id="IPR021273">
    <property type="entry name" value="DUF2852"/>
</dbReference>
<evidence type="ECO:0000313" key="3">
    <source>
        <dbReference type="Proteomes" id="UP000199167"/>
    </source>
</evidence>
<dbReference type="STRING" id="364200.SAMN04488515_0830"/>
<evidence type="ECO:0008006" key="4">
    <source>
        <dbReference type="Google" id="ProtNLM"/>
    </source>
</evidence>
<feature type="transmembrane region" description="Helical" evidence="1">
    <location>
        <begin position="50"/>
        <end position="73"/>
    </location>
</feature>
<gene>
    <name evidence="2" type="ORF">SAMN04488515_0830</name>
</gene>
<keyword evidence="1" id="KW-1133">Transmembrane helix</keyword>
<evidence type="ECO:0000313" key="2">
    <source>
        <dbReference type="EMBL" id="SEW05276.1"/>
    </source>
</evidence>
<dbReference type="RefSeq" id="WP_242650478.1">
    <property type="nucleotide sequence ID" value="NZ_FOIZ01000001.1"/>
</dbReference>
<evidence type="ECO:0000256" key="1">
    <source>
        <dbReference type="SAM" id="Phobius"/>
    </source>
</evidence>
<feature type="transmembrane region" description="Helical" evidence="1">
    <location>
        <begin position="20"/>
        <end position="44"/>
    </location>
</feature>
<protein>
    <recommendedName>
        <fullName evidence="4">DUF2852 domain-containing protein</fullName>
    </recommendedName>
</protein>
<dbReference type="EMBL" id="FOIZ01000001">
    <property type="protein sequence ID" value="SEW05276.1"/>
    <property type="molecule type" value="Genomic_DNA"/>
</dbReference>
<name>A0A1I0NU63_9RHOB</name>
<dbReference type="AlphaFoldDB" id="A0A1I0NU63"/>
<keyword evidence="3" id="KW-1185">Reference proteome</keyword>
<organism evidence="2 3">
    <name type="scientific">Cognatiyoonia koreensis</name>
    <dbReference type="NCBI Taxonomy" id="364200"/>
    <lineage>
        <taxon>Bacteria</taxon>
        <taxon>Pseudomonadati</taxon>
        <taxon>Pseudomonadota</taxon>
        <taxon>Alphaproteobacteria</taxon>
        <taxon>Rhodobacterales</taxon>
        <taxon>Paracoccaceae</taxon>
        <taxon>Cognatiyoonia</taxon>
    </lineage>
</organism>
<keyword evidence="1" id="KW-0472">Membrane</keyword>
<proteinExistence type="predicted"/>
<dbReference type="Pfam" id="PF11014">
    <property type="entry name" value="DUF2852"/>
    <property type="match status" value="1"/>
</dbReference>
<dbReference type="Proteomes" id="UP000199167">
    <property type="component" value="Unassembled WGS sequence"/>
</dbReference>